<feature type="chain" id="PRO_5047085545" description="YncE family protein" evidence="1">
    <location>
        <begin position="21"/>
        <end position="335"/>
    </location>
</feature>
<dbReference type="RefSeq" id="WP_188412091.1">
    <property type="nucleotide sequence ID" value="NZ_BMDJ01000002.1"/>
</dbReference>
<dbReference type="Proteomes" id="UP000645390">
    <property type="component" value="Unassembled WGS sequence"/>
</dbReference>
<sequence>MKKKILTMVFMLAAGLSVNAQKKMGLRLLATHIIGASGGWDYLTIDEKNNNLFVSHGSQVNVLNKSTGDSVGVIHNTPGVHGIAIVNALGKGYITNGKSATCTVFDLKNLTVRSQINVGENPDAIFYDDYSKKVFVFNGKSHDATVIDPQTDKVVATISLGGKPEAGVSDGKGKIYVNIEDINEIVCFNSKTFKITTRYKLTGGEEPSGLAIDRATSRLFTVCSNKVMLVLDAKTGKHIAKLPIGDGADGVVFDAATKLAYASNGEGTITVVREVSADKFVVEKTVKSEPGARTVVLDKLTHHLFLPTANFEKSAVEGQRPKMISGTFKVLEFGK</sequence>
<protein>
    <recommendedName>
        <fullName evidence="4">YncE family protein</fullName>
    </recommendedName>
</protein>
<evidence type="ECO:0000313" key="3">
    <source>
        <dbReference type="Proteomes" id="UP000645390"/>
    </source>
</evidence>
<dbReference type="InterPro" id="IPR051200">
    <property type="entry name" value="Host-pathogen_enzymatic-act"/>
</dbReference>
<dbReference type="PANTHER" id="PTHR47197:SF3">
    <property type="entry name" value="DIHYDRO-HEME D1 DEHYDROGENASE"/>
    <property type="match status" value="1"/>
</dbReference>
<dbReference type="PANTHER" id="PTHR47197">
    <property type="entry name" value="PROTEIN NIRF"/>
    <property type="match status" value="1"/>
</dbReference>
<dbReference type="InterPro" id="IPR011964">
    <property type="entry name" value="YVTN_b-propeller_repeat"/>
</dbReference>
<evidence type="ECO:0008006" key="4">
    <source>
        <dbReference type="Google" id="ProtNLM"/>
    </source>
</evidence>
<organism evidence="2 3">
    <name type="scientific">Pedobacter mendelii</name>
    <dbReference type="NCBI Taxonomy" id="1908240"/>
    <lineage>
        <taxon>Bacteria</taxon>
        <taxon>Pseudomonadati</taxon>
        <taxon>Bacteroidota</taxon>
        <taxon>Sphingobacteriia</taxon>
        <taxon>Sphingobacteriales</taxon>
        <taxon>Sphingobacteriaceae</taxon>
        <taxon>Pedobacter</taxon>
    </lineage>
</organism>
<dbReference type="InterPro" id="IPR015943">
    <property type="entry name" value="WD40/YVTN_repeat-like_dom_sf"/>
</dbReference>
<keyword evidence="3" id="KW-1185">Reference proteome</keyword>
<dbReference type="EMBL" id="BMDJ01000002">
    <property type="protein sequence ID" value="GGI23760.1"/>
    <property type="molecule type" value="Genomic_DNA"/>
</dbReference>
<dbReference type="InterPro" id="IPR011048">
    <property type="entry name" value="Haem_d1_sf"/>
</dbReference>
<dbReference type="Gene3D" id="2.130.10.10">
    <property type="entry name" value="YVTN repeat-like/Quinoprotein amine dehydrogenase"/>
    <property type="match status" value="2"/>
</dbReference>
<feature type="signal peptide" evidence="1">
    <location>
        <begin position="1"/>
        <end position="20"/>
    </location>
</feature>
<name>A0ABQ2BGM0_9SPHI</name>
<proteinExistence type="predicted"/>
<reference evidence="3" key="1">
    <citation type="journal article" date="2019" name="Int. J. Syst. Evol. Microbiol.">
        <title>The Global Catalogue of Microorganisms (GCM) 10K type strain sequencing project: providing services to taxonomists for standard genome sequencing and annotation.</title>
        <authorList>
            <consortium name="The Broad Institute Genomics Platform"/>
            <consortium name="The Broad Institute Genome Sequencing Center for Infectious Disease"/>
            <person name="Wu L."/>
            <person name="Ma J."/>
        </authorList>
    </citation>
    <scope>NUCLEOTIDE SEQUENCE [LARGE SCALE GENOMIC DNA]</scope>
    <source>
        <strain evidence="3">CCM 8939</strain>
    </source>
</reference>
<dbReference type="SUPFAM" id="SSF51004">
    <property type="entry name" value="C-terminal (heme d1) domain of cytochrome cd1-nitrite reductase"/>
    <property type="match status" value="1"/>
</dbReference>
<comment type="caution">
    <text evidence="2">The sequence shown here is derived from an EMBL/GenBank/DDBJ whole genome shotgun (WGS) entry which is preliminary data.</text>
</comment>
<accession>A0ABQ2BGM0</accession>
<evidence type="ECO:0000256" key="1">
    <source>
        <dbReference type="SAM" id="SignalP"/>
    </source>
</evidence>
<dbReference type="NCBIfam" id="TIGR02276">
    <property type="entry name" value="beta_rpt_yvtn"/>
    <property type="match status" value="1"/>
</dbReference>
<gene>
    <name evidence="2" type="ORF">GCM10008119_09270</name>
</gene>
<keyword evidence="1" id="KW-0732">Signal</keyword>
<evidence type="ECO:0000313" key="2">
    <source>
        <dbReference type="EMBL" id="GGI23760.1"/>
    </source>
</evidence>